<keyword evidence="2" id="KW-1185">Reference proteome</keyword>
<proteinExistence type="predicted"/>
<evidence type="ECO:0000313" key="2">
    <source>
        <dbReference type="Proteomes" id="UP000283387"/>
    </source>
</evidence>
<comment type="caution">
    <text evidence="1">The sequence shown here is derived from an EMBL/GenBank/DDBJ whole genome shotgun (WGS) entry which is preliminary data.</text>
</comment>
<organism evidence="1 2">
    <name type="scientific">Mangrovibacterium diazotrophicum</name>
    <dbReference type="NCBI Taxonomy" id="1261403"/>
    <lineage>
        <taxon>Bacteria</taxon>
        <taxon>Pseudomonadati</taxon>
        <taxon>Bacteroidota</taxon>
        <taxon>Bacteroidia</taxon>
        <taxon>Marinilabiliales</taxon>
        <taxon>Prolixibacteraceae</taxon>
        <taxon>Mangrovibacterium</taxon>
    </lineage>
</organism>
<gene>
    <name evidence="1" type="ORF">BC643_0777</name>
</gene>
<reference evidence="1 2" key="1">
    <citation type="submission" date="2018-09" db="EMBL/GenBank/DDBJ databases">
        <title>Genomic Encyclopedia of Archaeal and Bacterial Type Strains, Phase II (KMG-II): from individual species to whole genera.</title>
        <authorList>
            <person name="Goeker M."/>
        </authorList>
    </citation>
    <scope>NUCLEOTIDE SEQUENCE [LARGE SCALE GENOMIC DNA]</scope>
    <source>
        <strain evidence="1 2">DSM 27148</strain>
    </source>
</reference>
<dbReference type="AlphaFoldDB" id="A0A419W4P7"/>
<dbReference type="Proteomes" id="UP000283387">
    <property type="component" value="Unassembled WGS sequence"/>
</dbReference>
<name>A0A419W4P7_9BACT</name>
<dbReference type="EMBL" id="RAPN01000001">
    <property type="protein sequence ID" value="RKD90438.1"/>
    <property type="molecule type" value="Genomic_DNA"/>
</dbReference>
<evidence type="ECO:0000313" key="1">
    <source>
        <dbReference type="EMBL" id="RKD90438.1"/>
    </source>
</evidence>
<accession>A0A419W4P7</accession>
<protein>
    <submittedName>
        <fullName evidence="1">Uncharacterized protein</fullName>
    </submittedName>
</protein>
<sequence length="100" mass="10955">MAKGVKTGGRSKGTPNKLTGTVKEMILQAISMEIENLPAILKELEPKEKADFVIKLLPYILPKAKEVSGMQGGWTSSHDRFVEGIMEKMRKSPPLKSTAS</sequence>
<dbReference type="RefSeq" id="WP_211337977.1">
    <property type="nucleotide sequence ID" value="NZ_RAPN01000001.1"/>
</dbReference>